<dbReference type="GO" id="GO:0035145">
    <property type="term" value="C:exon-exon junction complex"/>
    <property type="evidence" value="ECO:0007669"/>
    <property type="project" value="InterPro"/>
</dbReference>
<keyword evidence="3" id="KW-0539">Nucleus</keyword>
<dbReference type="EMBL" id="CAVNYO010000018">
    <property type="protein sequence ID" value="CAK5262467.1"/>
    <property type="molecule type" value="Genomic_DNA"/>
</dbReference>
<dbReference type="InterPro" id="IPR036605">
    <property type="entry name" value="Mago_nashi_sf"/>
</dbReference>
<dbReference type="Proteomes" id="UP001295794">
    <property type="component" value="Unassembled WGS sequence"/>
</dbReference>
<dbReference type="Gene3D" id="3.30.1560.10">
    <property type="entry name" value="Mago nashi"/>
    <property type="match status" value="1"/>
</dbReference>
<dbReference type="SUPFAM" id="SSF89817">
    <property type="entry name" value="Mago nashi protein"/>
    <property type="match status" value="1"/>
</dbReference>
<proteinExistence type="inferred from homology"/>
<keyword evidence="5" id="KW-1185">Reference proteome</keyword>
<evidence type="ECO:0000256" key="3">
    <source>
        <dbReference type="ARBA" id="ARBA00023242"/>
    </source>
</evidence>
<dbReference type="GO" id="GO:0008380">
    <property type="term" value="P:RNA splicing"/>
    <property type="evidence" value="ECO:0007669"/>
    <property type="project" value="InterPro"/>
</dbReference>
<dbReference type="FunFam" id="3.30.1560.10:FF:000001">
    <property type="entry name" value="Protein mago nashi homolog"/>
    <property type="match status" value="1"/>
</dbReference>
<name>A0AAD2Q0Z9_9AGAR</name>
<organism evidence="4 5">
    <name type="scientific">Mycena citricolor</name>
    <dbReference type="NCBI Taxonomy" id="2018698"/>
    <lineage>
        <taxon>Eukaryota</taxon>
        <taxon>Fungi</taxon>
        <taxon>Dikarya</taxon>
        <taxon>Basidiomycota</taxon>
        <taxon>Agaricomycotina</taxon>
        <taxon>Agaricomycetes</taxon>
        <taxon>Agaricomycetidae</taxon>
        <taxon>Agaricales</taxon>
        <taxon>Marasmiineae</taxon>
        <taxon>Mycenaceae</taxon>
        <taxon>Mycena</taxon>
    </lineage>
</organism>
<dbReference type="CDD" id="cd11295">
    <property type="entry name" value="Mago_nashi"/>
    <property type="match status" value="1"/>
</dbReference>
<dbReference type="AlphaFoldDB" id="A0AAD2Q0Z9"/>
<feature type="non-terminal residue" evidence="4">
    <location>
        <position position="1"/>
    </location>
</feature>
<protein>
    <recommendedName>
        <fullName evidence="6">Protein mago nashi</fullName>
    </recommendedName>
</protein>
<accession>A0AAD2Q0Z9</accession>
<dbReference type="InterPro" id="IPR004023">
    <property type="entry name" value="Mago_nashi"/>
</dbReference>
<reference evidence="4" key="1">
    <citation type="submission" date="2023-11" db="EMBL/GenBank/DDBJ databases">
        <authorList>
            <person name="De Vega J J."/>
            <person name="De Vega J J."/>
        </authorList>
    </citation>
    <scope>NUCLEOTIDE SEQUENCE</scope>
</reference>
<evidence type="ECO:0000313" key="4">
    <source>
        <dbReference type="EMBL" id="CAK5262467.1"/>
    </source>
</evidence>
<evidence type="ECO:0000256" key="2">
    <source>
        <dbReference type="ARBA" id="ARBA00009270"/>
    </source>
</evidence>
<evidence type="ECO:0000313" key="5">
    <source>
        <dbReference type="Proteomes" id="UP001295794"/>
    </source>
</evidence>
<evidence type="ECO:0000256" key="1">
    <source>
        <dbReference type="ARBA" id="ARBA00004123"/>
    </source>
</evidence>
<sequence>QLLSRTMTSNDNDPFYLRYYTGHSGKHGHEFLEFEYSHGRLRYANNSNYRNDSLIRKEMWVGPLVVKELKRIVESSEITKEDDTNWPKKNIVGKQELEIRVGNDHIAFETAKIGSLVDIQDSEDPEGLRVFYYLVQDLKVCSSPPERSGHLSSCIVSHLLSHLPPLQDQAYLEALCRSRLRMNSWYCTEDLSDHEHQAGLHPVKKTCKFRVWRVFVCTTNEIIQKTAALPAKIFEKHVIHKRTGPFERPYQLLLCSIKAEEMLKSAKQVPRNPRGGVLPTT</sequence>
<dbReference type="Pfam" id="PF02792">
    <property type="entry name" value="Mago_nashi"/>
    <property type="match status" value="1"/>
</dbReference>
<comment type="caution">
    <text evidence="4">The sequence shown here is derived from an EMBL/GenBank/DDBJ whole genome shotgun (WGS) entry which is preliminary data.</text>
</comment>
<dbReference type="PANTHER" id="PTHR12638">
    <property type="entry name" value="PROTEIN MAGO NASHI HOMOLOG"/>
    <property type="match status" value="1"/>
</dbReference>
<dbReference type="PANTHER" id="PTHR12638:SF0">
    <property type="entry name" value="MAGO HOMOLOG, EXON JUNCTION COMPLEX SUBUNIT-RELATED"/>
    <property type="match status" value="1"/>
</dbReference>
<comment type="subcellular location">
    <subcellularLocation>
        <location evidence="1">Nucleus</location>
    </subcellularLocation>
</comment>
<comment type="similarity">
    <text evidence="2">Belongs to the mago nashi family.</text>
</comment>
<evidence type="ECO:0008006" key="6">
    <source>
        <dbReference type="Google" id="ProtNLM"/>
    </source>
</evidence>
<gene>
    <name evidence="4" type="ORF">MYCIT1_LOCUS1213</name>
</gene>